<dbReference type="GeneID" id="17357552"/>
<dbReference type="PANTHER" id="PTHR36391">
    <property type="entry name" value="FURRY"/>
    <property type="match status" value="1"/>
</dbReference>
<dbReference type="Proteomes" id="UP000008141">
    <property type="component" value="Unassembled WGS sequence"/>
</dbReference>
<reference evidence="1 2" key="1">
    <citation type="journal article" date="2010" name="Plant Cell">
        <title>The Chlorella variabilis NC64A genome reveals adaptation to photosymbiosis, coevolution with viruses, and cryptic sex.</title>
        <authorList>
            <person name="Blanc G."/>
            <person name="Duncan G."/>
            <person name="Agarkova I."/>
            <person name="Borodovsky M."/>
            <person name="Gurnon J."/>
            <person name="Kuo A."/>
            <person name="Lindquist E."/>
            <person name="Lucas S."/>
            <person name="Pangilinan J."/>
            <person name="Polle J."/>
            <person name="Salamov A."/>
            <person name="Terry A."/>
            <person name="Yamada T."/>
            <person name="Dunigan D.D."/>
            <person name="Grigoriev I.V."/>
            <person name="Claverie J.M."/>
            <person name="Van Etten J.L."/>
        </authorList>
    </citation>
    <scope>NUCLEOTIDE SEQUENCE [LARGE SCALE GENOMIC DNA]</scope>
    <source>
        <strain evidence="1 2">NC64A</strain>
    </source>
</reference>
<protein>
    <submittedName>
        <fullName evidence="1">Uncharacterized protein</fullName>
    </submittedName>
</protein>
<accession>E1Z7A9</accession>
<sequence>MSKGGALAKVGEALAKVGIKAPWKYTGPVSSPEYLNHLPRATNYRAISPASYPIRASVPQSEDHLVYDIKYYVRDSRRSHLPGGSVKLQEGKYAVATKEEALEAMETAPTHNKTHKWAPFRSILEQDNNGYTI</sequence>
<dbReference type="AlphaFoldDB" id="E1Z7A9"/>
<dbReference type="EMBL" id="GL433838">
    <property type="protein sequence ID" value="EFN57886.1"/>
    <property type="molecule type" value="Genomic_DNA"/>
</dbReference>
<gene>
    <name evidence="1" type="ORF">CHLNCDRAFT_141902</name>
</gene>
<dbReference type="STRING" id="554065.E1Z7A9"/>
<name>E1Z7A9_CHLVA</name>
<proteinExistence type="predicted"/>
<dbReference type="RefSeq" id="XP_005849988.1">
    <property type="nucleotide sequence ID" value="XM_005849926.1"/>
</dbReference>
<evidence type="ECO:0000313" key="1">
    <source>
        <dbReference type="EMBL" id="EFN57886.1"/>
    </source>
</evidence>
<dbReference type="OMA" id="ENIMQNM"/>
<dbReference type="InParanoid" id="E1Z7A9"/>
<dbReference type="OrthoDB" id="506252at2759"/>
<keyword evidence="2" id="KW-1185">Reference proteome</keyword>
<dbReference type="KEGG" id="cvr:CHLNCDRAFT_141902"/>
<evidence type="ECO:0000313" key="2">
    <source>
        <dbReference type="Proteomes" id="UP000008141"/>
    </source>
</evidence>
<dbReference type="PANTHER" id="PTHR36391:SF1">
    <property type="entry name" value="FURRY"/>
    <property type="match status" value="1"/>
</dbReference>
<organism evidence="2">
    <name type="scientific">Chlorella variabilis</name>
    <name type="common">Green alga</name>
    <dbReference type="NCBI Taxonomy" id="554065"/>
    <lineage>
        <taxon>Eukaryota</taxon>
        <taxon>Viridiplantae</taxon>
        <taxon>Chlorophyta</taxon>
        <taxon>core chlorophytes</taxon>
        <taxon>Trebouxiophyceae</taxon>
        <taxon>Chlorellales</taxon>
        <taxon>Chlorellaceae</taxon>
        <taxon>Chlorella clade</taxon>
        <taxon>Chlorella</taxon>
    </lineage>
</organism>
<dbReference type="eggNOG" id="ENOG502RZBT">
    <property type="taxonomic scope" value="Eukaryota"/>
</dbReference>